<evidence type="ECO:0000313" key="2">
    <source>
        <dbReference type="Proteomes" id="UP000288216"/>
    </source>
</evidence>
<dbReference type="OMA" id="ICEGYCE"/>
<reference evidence="1 2" key="1">
    <citation type="journal article" date="2018" name="Nat. Ecol. Evol.">
        <title>Shark genomes provide insights into elasmobranch evolution and the origin of vertebrates.</title>
        <authorList>
            <person name="Hara Y"/>
            <person name="Yamaguchi K"/>
            <person name="Onimaru K"/>
            <person name="Kadota M"/>
            <person name="Koyanagi M"/>
            <person name="Keeley SD"/>
            <person name="Tatsumi K"/>
            <person name="Tanaka K"/>
            <person name="Motone F"/>
            <person name="Kageyama Y"/>
            <person name="Nozu R"/>
            <person name="Adachi N"/>
            <person name="Nishimura O"/>
            <person name="Nakagawa R"/>
            <person name="Tanegashima C"/>
            <person name="Kiyatake I"/>
            <person name="Matsumoto R"/>
            <person name="Murakumo K"/>
            <person name="Nishida K"/>
            <person name="Terakita A"/>
            <person name="Kuratani S"/>
            <person name="Sato K"/>
            <person name="Hyodo S Kuraku.S."/>
        </authorList>
    </citation>
    <scope>NUCLEOTIDE SEQUENCE [LARGE SCALE GENOMIC DNA]</scope>
</reference>
<dbReference type="Proteomes" id="UP000288216">
    <property type="component" value="Unassembled WGS sequence"/>
</dbReference>
<evidence type="ECO:0008006" key="3">
    <source>
        <dbReference type="Google" id="ProtNLM"/>
    </source>
</evidence>
<protein>
    <recommendedName>
        <fullName evidence="3">VWFC domain-containing protein</fullName>
    </recommendedName>
</protein>
<evidence type="ECO:0000313" key="1">
    <source>
        <dbReference type="EMBL" id="GCB79961.1"/>
    </source>
</evidence>
<keyword evidence="2" id="KW-1185">Reference proteome</keyword>
<comment type="caution">
    <text evidence="1">The sequence shown here is derived from an EMBL/GenBank/DDBJ whole genome shotgun (WGS) entry which is preliminary data.</text>
</comment>
<dbReference type="OrthoDB" id="6493004at2759"/>
<gene>
    <name evidence="1" type="ORF">scyTo_0019636</name>
</gene>
<dbReference type="AlphaFoldDB" id="A0A401Q3Q8"/>
<name>A0A401Q3Q8_SCYTO</name>
<dbReference type="STRING" id="75743.A0A401Q3Q8"/>
<sequence>MFICFSQGFTWSTLETTVPACKAGRDPNNSCIRYSCVDNIQVEHETICPEAKNCSESEKVWDEIHCCYSCPERQTLCKTRSYNKTVMIESCKEFEIELQICEGYCEGSAE</sequence>
<dbReference type="EMBL" id="BFAA01014811">
    <property type="protein sequence ID" value="GCB79961.1"/>
    <property type="molecule type" value="Genomic_DNA"/>
</dbReference>
<proteinExistence type="predicted"/>
<accession>A0A401Q3Q8</accession>
<organism evidence="1 2">
    <name type="scientific">Scyliorhinus torazame</name>
    <name type="common">Cloudy catshark</name>
    <name type="synonym">Catulus torazame</name>
    <dbReference type="NCBI Taxonomy" id="75743"/>
    <lineage>
        <taxon>Eukaryota</taxon>
        <taxon>Metazoa</taxon>
        <taxon>Chordata</taxon>
        <taxon>Craniata</taxon>
        <taxon>Vertebrata</taxon>
        <taxon>Chondrichthyes</taxon>
        <taxon>Elasmobranchii</taxon>
        <taxon>Galeomorphii</taxon>
        <taxon>Galeoidea</taxon>
        <taxon>Carcharhiniformes</taxon>
        <taxon>Scyliorhinidae</taxon>
        <taxon>Scyliorhinus</taxon>
    </lineage>
</organism>